<keyword evidence="5" id="KW-0347">Helicase</keyword>
<proteinExistence type="predicted"/>
<evidence type="ECO:0000256" key="10">
    <source>
        <dbReference type="SAM" id="MobiDB-lite"/>
    </source>
</evidence>
<sequence length="479" mass="51574">DSTHRPLGDARPAGVLARIQADIRADRRPPGAGVDARLLVDAADRSLVVHACHGRTRQVEVVRDAVLHLLAADPTLEARDVIVLCPDIEAFAPLVQAVFGTDEPDGGAGRLRVRLADRSLRQTNPLLAVAATLLDLAGSRATASAVLDLAARPAVARRFHFDQADLATLEEWVVGSGIRWGLDAADRHRWRLGTVAANTWEAGLDRLLLGVAMDGPGVLWGGTVPYEDVPGGAVDLAGRFAELVTRLAASLDELRDPQPLAAWTEALTAGSELLAVAAPGDEWQHEELRRVLADTRAEAAVREATTLTLAEARALLASRLQGRPTRANFRTGDLTVCTLVPMRSVPHRVVVLLGLDDGAFPRHPEPDGDDLLLRCPEVGDRDPRTEDRQLLLDALMAATDHLVVTYAGRDERTNRVRPPAVPVAELLDVVDATFRRADGRPARESVVVEHPLHPFDERNFRAGGPGGTGPWGFDPVELA</sequence>
<keyword evidence="1" id="KW-0540">Nuclease</keyword>
<dbReference type="InterPro" id="IPR027417">
    <property type="entry name" value="P-loop_NTPase"/>
</dbReference>
<name>A0ABW9QUQ4_9ACTN</name>
<keyword evidence="9" id="KW-0234">DNA repair</keyword>
<evidence type="ECO:0000256" key="7">
    <source>
        <dbReference type="ARBA" id="ARBA00022840"/>
    </source>
</evidence>
<feature type="non-terminal residue" evidence="11">
    <location>
        <position position="479"/>
    </location>
</feature>
<evidence type="ECO:0000256" key="9">
    <source>
        <dbReference type="ARBA" id="ARBA00023204"/>
    </source>
</evidence>
<feature type="non-terminal residue" evidence="11">
    <location>
        <position position="1"/>
    </location>
</feature>
<dbReference type="SUPFAM" id="SSF52540">
    <property type="entry name" value="P-loop containing nucleoside triphosphate hydrolases"/>
    <property type="match status" value="1"/>
</dbReference>
<reference evidence="11 12" key="1">
    <citation type="submission" date="2019-11" db="EMBL/GenBank/DDBJ databases">
        <title>Acidiferrimicrobium australis gen. nov., sp. nov., an acidophilic and obligately heterotrophic, member of the Actinobacteria that catalyses dissimilatory oxido- reduction of iron isolated from metal-rich acidic water in Chile.</title>
        <authorList>
            <person name="Gonzalez D."/>
            <person name="Huber K."/>
            <person name="Hedrich S."/>
            <person name="Rojas-Villalobos C."/>
            <person name="Quatrini R."/>
            <person name="Dinamarca M.A."/>
            <person name="Schwarz A."/>
            <person name="Canales C."/>
            <person name="Nancucheo I."/>
        </authorList>
    </citation>
    <scope>NUCLEOTIDE SEQUENCE [LARGE SCALE GENOMIC DNA]</scope>
    <source>
        <strain evidence="11 12">USS-CCA1</strain>
    </source>
</reference>
<keyword evidence="7" id="KW-0067">ATP-binding</keyword>
<keyword evidence="6" id="KW-0269">Exonuclease</keyword>
<evidence type="ECO:0000256" key="4">
    <source>
        <dbReference type="ARBA" id="ARBA00022801"/>
    </source>
</evidence>
<organism evidence="11 12">
    <name type="scientific">Acidiferrimicrobium australe</name>
    <dbReference type="NCBI Taxonomy" id="2664430"/>
    <lineage>
        <taxon>Bacteria</taxon>
        <taxon>Bacillati</taxon>
        <taxon>Actinomycetota</taxon>
        <taxon>Acidimicrobiia</taxon>
        <taxon>Acidimicrobiales</taxon>
        <taxon>Acidimicrobiaceae</taxon>
        <taxon>Acidiferrimicrobium</taxon>
    </lineage>
</organism>
<feature type="region of interest" description="Disordered" evidence="10">
    <location>
        <begin position="457"/>
        <end position="479"/>
    </location>
</feature>
<dbReference type="PANTHER" id="PTHR30591:SF1">
    <property type="entry name" value="RECBCD ENZYME SUBUNIT RECC"/>
    <property type="match status" value="1"/>
</dbReference>
<dbReference type="PANTHER" id="PTHR30591">
    <property type="entry name" value="RECBCD ENZYME SUBUNIT RECC"/>
    <property type="match status" value="1"/>
</dbReference>
<evidence type="ECO:0000256" key="5">
    <source>
        <dbReference type="ARBA" id="ARBA00022806"/>
    </source>
</evidence>
<evidence type="ECO:0000256" key="6">
    <source>
        <dbReference type="ARBA" id="ARBA00022839"/>
    </source>
</evidence>
<gene>
    <name evidence="11" type="ORF">GHK86_11925</name>
</gene>
<keyword evidence="12" id="KW-1185">Reference proteome</keyword>
<protein>
    <submittedName>
        <fullName evidence="11">Exodeoxyribonuclease V subunit gamma</fullName>
    </submittedName>
</protein>
<keyword evidence="2" id="KW-0547">Nucleotide-binding</keyword>
<keyword evidence="4" id="KW-0378">Hydrolase</keyword>
<dbReference type="EMBL" id="WJHE01000588">
    <property type="protein sequence ID" value="MST33423.1"/>
    <property type="molecule type" value="Genomic_DNA"/>
</dbReference>
<evidence type="ECO:0000256" key="3">
    <source>
        <dbReference type="ARBA" id="ARBA00022763"/>
    </source>
</evidence>
<evidence type="ECO:0000313" key="12">
    <source>
        <dbReference type="Proteomes" id="UP000437736"/>
    </source>
</evidence>
<dbReference type="Proteomes" id="UP000437736">
    <property type="component" value="Unassembled WGS sequence"/>
</dbReference>
<keyword evidence="3" id="KW-0227">DNA damage</keyword>
<evidence type="ECO:0000256" key="8">
    <source>
        <dbReference type="ARBA" id="ARBA00023125"/>
    </source>
</evidence>
<evidence type="ECO:0000256" key="1">
    <source>
        <dbReference type="ARBA" id="ARBA00022722"/>
    </source>
</evidence>
<evidence type="ECO:0000313" key="11">
    <source>
        <dbReference type="EMBL" id="MST33423.1"/>
    </source>
</evidence>
<accession>A0ABW9QUQ4</accession>
<comment type="caution">
    <text evidence="11">The sequence shown here is derived from an EMBL/GenBank/DDBJ whole genome shotgun (WGS) entry which is preliminary data.</text>
</comment>
<keyword evidence="8" id="KW-0238">DNA-binding</keyword>
<dbReference type="Gene3D" id="3.40.50.300">
    <property type="entry name" value="P-loop containing nucleotide triphosphate hydrolases"/>
    <property type="match status" value="2"/>
</dbReference>
<evidence type="ECO:0000256" key="2">
    <source>
        <dbReference type="ARBA" id="ARBA00022741"/>
    </source>
</evidence>